<dbReference type="VEuPathDB" id="VectorBase:GPPI046694"/>
<organism evidence="1 2">
    <name type="scientific">Glossina palpalis gambiensis</name>
    <dbReference type="NCBI Taxonomy" id="67801"/>
    <lineage>
        <taxon>Eukaryota</taxon>
        <taxon>Metazoa</taxon>
        <taxon>Ecdysozoa</taxon>
        <taxon>Arthropoda</taxon>
        <taxon>Hexapoda</taxon>
        <taxon>Insecta</taxon>
        <taxon>Pterygota</taxon>
        <taxon>Neoptera</taxon>
        <taxon>Endopterygota</taxon>
        <taxon>Diptera</taxon>
        <taxon>Brachycera</taxon>
        <taxon>Muscomorpha</taxon>
        <taxon>Hippoboscoidea</taxon>
        <taxon>Glossinidae</taxon>
        <taxon>Glossina</taxon>
    </lineage>
</organism>
<reference evidence="1" key="2">
    <citation type="submission" date="2020-05" db="UniProtKB">
        <authorList>
            <consortium name="EnsemblMetazoa"/>
        </authorList>
    </citation>
    <scope>IDENTIFICATION</scope>
    <source>
        <strain evidence="1">IAEA</strain>
    </source>
</reference>
<dbReference type="EnsemblMetazoa" id="GPPI046694-RA">
    <property type="protein sequence ID" value="GPPI046694-PA"/>
    <property type="gene ID" value="GPPI046694"/>
</dbReference>
<dbReference type="Proteomes" id="UP000092460">
    <property type="component" value="Unassembled WGS sequence"/>
</dbReference>
<protein>
    <submittedName>
        <fullName evidence="1">Uncharacterized protein</fullName>
    </submittedName>
</protein>
<proteinExistence type="predicted"/>
<evidence type="ECO:0000313" key="1">
    <source>
        <dbReference type="EnsemblMetazoa" id="GPPI046694-PA"/>
    </source>
</evidence>
<reference evidence="2" key="1">
    <citation type="submission" date="2015-01" db="EMBL/GenBank/DDBJ databases">
        <authorList>
            <person name="Aksoy S."/>
            <person name="Warren W."/>
            <person name="Wilson R.K."/>
        </authorList>
    </citation>
    <scope>NUCLEOTIDE SEQUENCE [LARGE SCALE GENOMIC DNA]</scope>
    <source>
        <strain evidence="2">IAEA</strain>
    </source>
</reference>
<dbReference type="AlphaFoldDB" id="A0A1B0C1M3"/>
<accession>A0A1B0C1M3</accession>
<dbReference type="EMBL" id="JXJN01024135">
    <property type="status" value="NOT_ANNOTATED_CDS"/>
    <property type="molecule type" value="Genomic_DNA"/>
</dbReference>
<sequence>MACCMKSSKKDDHPCCTDVRRCCFGKNHDAFFCYNYEKAKNCQSPWHPRRPDVYYVPSRFDKPVEVEEPKQPESGSRYYQPEPYRTELNKFESYDSIPRRVVETDDRQVCYCGHRSKKGKKKTPGLKVAREYLQRCLLQRLTVGWTDEDDRRLNDCIYHQLAKIKGPDHVIEVLDEMSAQKKMEPVFRSWMNQLKQVYSRPRAGDNSFTNLDKNCATRSISAKFLHSSEDTFSTIPYPVGGKQYHIAGATEKFKESLVYNSTGSGKLPKTRKYHPEEEEYIESIALNLPDAGKFPEERNYNQGGKGARFDNSCNYNLPAKAGLSQNKRVHLDTVPSDEFAHSDKNDSYYGAYQGNGCNENTYNGFVHAYIGSRDQNSKSGKIEQSYLGPERGQLVRGDGYEHLCSSHKGNRYRNR</sequence>
<name>A0A1B0C1M3_9MUSC</name>
<evidence type="ECO:0000313" key="2">
    <source>
        <dbReference type="Proteomes" id="UP000092460"/>
    </source>
</evidence>
<keyword evidence="2" id="KW-1185">Reference proteome</keyword>